<keyword evidence="10" id="KW-1185">Reference proteome</keyword>
<accession>G9P0Z3</accession>
<evidence type="ECO:0000313" key="10">
    <source>
        <dbReference type="Proteomes" id="UP000005426"/>
    </source>
</evidence>
<dbReference type="GO" id="GO:0000786">
    <property type="term" value="C:nucleosome"/>
    <property type="evidence" value="ECO:0007669"/>
    <property type="project" value="UniProtKB-KW"/>
</dbReference>
<dbReference type="PRINTS" id="PR00623">
    <property type="entry name" value="HISTONEH4"/>
</dbReference>
<evidence type="ECO:0000256" key="3">
    <source>
        <dbReference type="ARBA" id="ARBA00006564"/>
    </source>
</evidence>
<dbReference type="InterPro" id="IPR009072">
    <property type="entry name" value="Histone-fold"/>
</dbReference>
<evidence type="ECO:0000256" key="1">
    <source>
        <dbReference type="ARBA" id="ARBA00004123"/>
    </source>
</evidence>
<comment type="similarity">
    <text evidence="3 8">Belongs to the histone H4 family.</text>
</comment>
<keyword evidence="6 8" id="KW-0539">Nucleus</keyword>
<dbReference type="GO" id="GO:0005634">
    <property type="term" value="C:nucleus"/>
    <property type="evidence" value="ECO:0007669"/>
    <property type="project" value="UniProtKB-SubCell"/>
</dbReference>
<comment type="subunit">
    <text evidence="8">The nucleosome is a histone octamer containing two molecules each of H2A, H2B, H3 and H4 assembled in one H3-H4 heterotetramer and two H2A-H2B heterodimers. The octamer wraps approximately 147 bp of DNA.</text>
</comment>
<proteinExistence type="inferred from homology"/>
<dbReference type="CDD" id="cd22912">
    <property type="entry name" value="HFD_H4"/>
    <property type="match status" value="1"/>
</dbReference>
<dbReference type="EMBL" id="ABDG02000026">
    <property type="protein sequence ID" value="EHK43240.1"/>
    <property type="molecule type" value="Genomic_DNA"/>
</dbReference>
<dbReference type="SUPFAM" id="SSF47113">
    <property type="entry name" value="Histone-fold"/>
    <property type="match status" value="1"/>
</dbReference>
<dbReference type="eggNOG" id="KOG3467">
    <property type="taxonomic scope" value="Eukaryota"/>
</dbReference>
<evidence type="ECO:0000256" key="2">
    <source>
        <dbReference type="ARBA" id="ARBA00004286"/>
    </source>
</evidence>
<evidence type="ECO:0000256" key="8">
    <source>
        <dbReference type="RuleBase" id="RU000528"/>
    </source>
</evidence>
<feature type="non-terminal residue" evidence="9">
    <location>
        <position position="1"/>
    </location>
</feature>
<keyword evidence="5 8" id="KW-0238">DNA-binding</keyword>
<dbReference type="HOGENOM" id="CLU_109117_4_0_1"/>
<comment type="function">
    <text evidence="8">Core component of nucleosome. Nucleosomes wrap and compact DNA into chromatin, limiting DNA accessibility to the cellular machineries which require DNA as a template. Histones thereby play a central role in transcription regulation, DNA repair, DNA replication and chromosomal stability. DNA accessibility is regulated via a complex set of post-translational modifications of histones, also called histone code, and nucleosome remodeling.</text>
</comment>
<evidence type="ECO:0000256" key="7">
    <source>
        <dbReference type="ARBA" id="ARBA00023269"/>
    </source>
</evidence>
<keyword evidence="4 8" id="KW-0158">Chromosome</keyword>
<sequence>HRKILRDTIHGISMFSSSRLARRGGVKRISATIYDETRKAMKQYLEEIIRDAVTYVEHRNAKTVTVHDILHSLHRRGRTLYGFDPVTMTVPKSREDQDFQRRQRSRRPLYRADRITLDTR</sequence>
<organism evidence="9 10">
    <name type="scientific">Hypocrea atroviridis (strain ATCC 20476 / IMI 206040)</name>
    <name type="common">Trichoderma atroviride</name>
    <dbReference type="NCBI Taxonomy" id="452589"/>
    <lineage>
        <taxon>Eukaryota</taxon>
        <taxon>Fungi</taxon>
        <taxon>Dikarya</taxon>
        <taxon>Ascomycota</taxon>
        <taxon>Pezizomycotina</taxon>
        <taxon>Sordariomycetes</taxon>
        <taxon>Hypocreomycetidae</taxon>
        <taxon>Hypocreales</taxon>
        <taxon>Hypocreaceae</taxon>
        <taxon>Trichoderma</taxon>
    </lineage>
</organism>
<evidence type="ECO:0000256" key="4">
    <source>
        <dbReference type="ARBA" id="ARBA00022454"/>
    </source>
</evidence>
<evidence type="ECO:0000256" key="6">
    <source>
        <dbReference type="ARBA" id="ARBA00023242"/>
    </source>
</evidence>
<dbReference type="OMA" id="AMIYDDA"/>
<comment type="caution">
    <text evidence="9">The sequence shown here is derived from an EMBL/GenBank/DDBJ whole genome shotgun (WGS) entry which is preliminary data.</text>
</comment>
<dbReference type="GO" id="GO:0030527">
    <property type="term" value="F:structural constituent of chromatin"/>
    <property type="evidence" value="ECO:0007669"/>
    <property type="project" value="InterPro"/>
</dbReference>
<protein>
    <recommendedName>
        <fullName evidence="8">Histone H4</fullName>
    </recommendedName>
</protein>
<dbReference type="GO" id="GO:0046982">
    <property type="term" value="F:protein heterodimerization activity"/>
    <property type="evidence" value="ECO:0007669"/>
    <property type="project" value="InterPro"/>
</dbReference>
<evidence type="ECO:0000256" key="5">
    <source>
        <dbReference type="ARBA" id="ARBA00023125"/>
    </source>
</evidence>
<dbReference type="InterPro" id="IPR001951">
    <property type="entry name" value="Histone_H4"/>
</dbReference>
<dbReference type="STRING" id="452589.G9P0Z3"/>
<gene>
    <name evidence="9" type="ORF">TRIATDRAFT_34079</name>
</gene>
<keyword evidence="7 8" id="KW-0544">Nucleosome core</keyword>
<dbReference type="GO" id="GO:0003677">
    <property type="term" value="F:DNA binding"/>
    <property type="evidence" value="ECO:0007669"/>
    <property type="project" value="UniProtKB-KW"/>
</dbReference>
<dbReference type="Gene3D" id="1.10.20.10">
    <property type="entry name" value="Histone, subunit A"/>
    <property type="match status" value="1"/>
</dbReference>
<dbReference type="SMART" id="SM00417">
    <property type="entry name" value="H4"/>
    <property type="match status" value="1"/>
</dbReference>
<evidence type="ECO:0000313" key="9">
    <source>
        <dbReference type="EMBL" id="EHK43240.1"/>
    </source>
</evidence>
<dbReference type="AlphaFoldDB" id="G9P0Z3"/>
<reference evidence="9 10" key="1">
    <citation type="journal article" date="2011" name="Genome Biol.">
        <title>Comparative genome sequence analysis underscores mycoparasitism as the ancestral life style of Trichoderma.</title>
        <authorList>
            <person name="Kubicek C.P."/>
            <person name="Herrera-Estrella A."/>
            <person name="Seidl-Seiboth V."/>
            <person name="Martinez D.A."/>
            <person name="Druzhinina I.S."/>
            <person name="Thon M."/>
            <person name="Zeilinger S."/>
            <person name="Casas-Flores S."/>
            <person name="Horwitz B.A."/>
            <person name="Mukherjee P.K."/>
            <person name="Mukherjee M."/>
            <person name="Kredics L."/>
            <person name="Alcaraz L.D."/>
            <person name="Aerts A."/>
            <person name="Antal Z."/>
            <person name="Atanasova L."/>
            <person name="Cervantes-Badillo M.G."/>
            <person name="Challacombe J."/>
            <person name="Chertkov O."/>
            <person name="McCluskey K."/>
            <person name="Coulpier F."/>
            <person name="Deshpande N."/>
            <person name="von Doehren H."/>
            <person name="Ebbole D.J."/>
            <person name="Esquivel-Naranjo E.U."/>
            <person name="Fekete E."/>
            <person name="Flipphi M."/>
            <person name="Glaser F."/>
            <person name="Gomez-Rodriguez E.Y."/>
            <person name="Gruber S."/>
            <person name="Han C."/>
            <person name="Henrissat B."/>
            <person name="Hermosa R."/>
            <person name="Hernandez-Onate M."/>
            <person name="Karaffa L."/>
            <person name="Kosti I."/>
            <person name="Le Crom S."/>
            <person name="Lindquist E."/>
            <person name="Lucas S."/>
            <person name="Luebeck M."/>
            <person name="Luebeck P.S."/>
            <person name="Margeot A."/>
            <person name="Metz B."/>
            <person name="Misra M."/>
            <person name="Nevalainen H."/>
            <person name="Omann M."/>
            <person name="Packer N."/>
            <person name="Perrone G."/>
            <person name="Uresti-Rivera E.E."/>
            <person name="Salamov A."/>
            <person name="Schmoll M."/>
            <person name="Seiboth B."/>
            <person name="Shapiro H."/>
            <person name="Sukno S."/>
            <person name="Tamayo-Ramos J.A."/>
            <person name="Tisch D."/>
            <person name="Wiest A."/>
            <person name="Wilkinson H.H."/>
            <person name="Zhang M."/>
            <person name="Coutinho P.M."/>
            <person name="Kenerley C.M."/>
            <person name="Monte E."/>
            <person name="Baker S.E."/>
            <person name="Grigoriev I.V."/>
        </authorList>
    </citation>
    <scope>NUCLEOTIDE SEQUENCE [LARGE SCALE GENOMIC DNA]</scope>
    <source>
        <strain evidence="10">ATCC 20476 / IMI 206040</strain>
    </source>
</reference>
<dbReference type="Proteomes" id="UP000005426">
    <property type="component" value="Unassembled WGS sequence"/>
</dbReference>
<comment type="subcellular location">
    <subcellularLocation>
        <location evidence="2">Chromosome</location>
    </subcellularLocation>
    <subcellularLocation>
        <location evidence="1">Nucleus</location>
    </subcellularLocation>
</comment>
<dbReference type="PANTHER" id="PTHR10484">
    <property type="entry name" value="HISTONE H4"/>
    <property type="match status" value="1"/>
</dbReference>
<name>G9P0Z3_HYPAI</name>
<dbReference type="OrthoDB" id="3919494at2759"/>